<gene>
    <name evidence="1" type="ORF">BofuT4_P099270.1</name>
</gene>
<dbReference type="Proteomes" id="UP000008177">
    <property type="component" value="Unplaced contigs"/>
</dbReference>
<dbReference type="HOGENOM" id="CLU_2960486_0_0_1"/>
<dbReference type="AlphaFoldDB" id="G2YCD0"/>
<name>G2YCD0_BOTF4</name>
<evidence type="ECO:0000313" key="2">
    <source>
        <dbReference type="Proteomes" id="UP000008177"/>
    </source>
</evidence>
<protein>
    <submittedName>
        <fullName evidence="1">Uncharacterized protein</fullName>
    </submittedName>
</protein>
<accession>G2YCD0</accession>
<dbReference type="InParanoid" id="G2YCD0"/>
<organism evidence="1 2">
    <name type="scientific">Botryotinia fuckeliana (strain T4)</name>
    <name type="common">Noble rot fungus</name>
    <name type="synonym">Botrytis cinerea</name>
    <dbReference type="NCBI Taxonomy" id="999810"/>
    <lineage>
        <taxon>Eukaryota</taxon>
        <taxon>Fungi</taxon>
        <taxon>Dikarya</taxon>
        <taxon>Ascomycota</taxon>
        <taxon>Pezizomycotina</taxon>
        <taxon>Leotiomycetes</taxon>
        <taxon>Helotiales</taxon>
        <taxon>Sclerotiniaceae</taxon>
        <taxon>Botrytis</taxon>
    </lineage>
</organism>
<evidence type="ECO:0000313" key="1">
    <source>
        <dbReference type="EMBL" id="CCD49550.1"/>
    </source>
</evidence>
<reference evidence="2" key="1">
    <citation type="journal article" date="2011" name="PLoS Genet.">
        <title>Genomic analysis of the necrotrophic fungal pathogens Sclerotinia sclerotiorum and Botrytis cinerea.</title>
        <authorList>
            <person name="Amselem J."/>
            <person name="Cuomo C.A."/>
            <person name="van Kan J.A."/>
            <person name="Viaud M."/>
            <person name="Benito E.P."/>
            <person name="Couloux A."/>
            <person name="Coutinho P.M."/>
            <person name="de Vries R.P."/>
            <person name="Dyer P.S."/>
            <person name="Fillinger S."/>
            <person name="Fournier E."/>
            <person name="Gout L."/>
            <person name="Hahn M."/>
            <person name="Kohn L."/>
            <person name="Lapalu N."/>
            <person name="Plummer K.M."/>
            <person name="Pradier J.M."/>
            <person name="Quevillon E."/>
            <person name="Sharon A."/>
            <person name="Simon A."/>
            <person name="ten Have A."/>
            <person name="Tudzynski B."/>
            <person name="Tudzynski P."/>
            <person name="Wincker P."/>
            <person name="Andrew M."/>
            <person name="Anthouard V."/>
            <person name="Beever R.E."/>
            <person name="Beffa R."/>
            <person name="Benoit I."/>
            <person name="Bouzid O."/>
            <person name="Brault B."/>
            <person name="Chen Z."/>
            <person name="Choquer M."/>
            <person name="Collemare J."/>
            <person name="Cotton P."/>
            <person name="Danchin E.G."/>
            <person name="Da Silva C."/>
            <person name="Gautier A."/>
            <person name="Giraud C."/>
            <person name="Giraud T."/>
            <person name="Gonzalez C."/>
            <person name="Grossetete S."/>
            <person name="Guldener U."/>
            <person name="Henrissat B."/>
            <person name="Howlett B.J."/>
            <person name="Kodira C."/>
            <person name="Kretschmer M."/>
            <person name="Lappartient A."/>
            <person name="Leroch M."/>
            <person name="Levis C."/>
            <person name="Mauceli E."/>
            <person name="Neuveglise C."/>
            <person name="Oeser B."/>
            <person name="Pearson M."/>
            <person name="Poulain J."/>
            <person name="Poussereau N."/>
            <person name="Quesneville H."/>
            <person name="Rascle C."/>
            <person name="Schumacher J."/>
            <person name="Segurens B."/>
            <person name="Sexton A."/>
            <person name="Silva E."/>
            <person name="Sirven C."/>
            <person name="Soanes D.M."/>
            <person name="Talbot N.J."/>
            <person name="Templeton M."/>
            <person name="Yandava C."/>
            <person name="Yarden O."/>
            <person name="Zeng Q."/>
            <person name="Rollins J.A."/>
            <person name="Lebrun M.H."/>
            <person name="Dickman M."/>
        </authorList>
    </citation>
    <scope>NUCLEOTIDE SEQUENCE [LARGE SCALE GENOMIC DNA]</scope>
    <source>
        <strain evidence="2">T4</strain>
    </source>
</reference>
<sequence>MLSRPVIAQKHLHPAEMHSHIRNPEAIRSIILDANASYHKYEIIHTKPFLLIKQEQRKK</sequence>
<dbReference type="EMBL" id="FQ790316">
    <property type="protein sequence ID" value="CCD49550.1"/>
    <property type="molecule type" value="Genomic_DNA"/>
</dbReference>
<proteinExistence type="predicted"/>